<proteinExistence type="predicted"/>
<dbReference type="RefSeq" id="WP_057773549.1">
    <property type="nucleotide sequence ID" value="NZ_CP042593.1"/>
</dbReference>
<keyword evidence="2" id="KW-1185">Reference proteome</keyword>
<dbReference type="OrthoDB" id="1797524at2"/>
<evidence type="ECO:0000313" key="2">
    <source>
        <dbReference type="Proteomes" id="UP000321555"/>
    </source>
</evidence>
<dbReference type="KEGG" id="bda:FSZ17_19760"/>
<accession>A0A5B8ZCS6</accession>
<evidence type="ECO:0000313" key="1">
    <source>
        <dbReference type="EMBL" id="QED49316.1"/>
    </source>
</evidence>
<dbReference type="AlphaFoldDB" id="A0A5B8ZCS6"/>
<protein>
    <submittedName>
        <fullName evidence="1">Uncharacterized protein</fullName>
    </submittedName>
</protein>
<name>A0A5B8ZCS6_CYTDA</name>
<dbReference type="Proteomes" id="UP000321555">
    <property type="component" value="Chromosome"/>
</dbReference>
<gene>
    <name evidence="1" type="ORF">FSZ17_19760</name>
</gene>
<sequence length="161" mass="18788">MSLYRFLASDNPVYEVDHSGFIQMKVKDIKEMIPIPNPPFSYSSWDELDEDMDVLYAKNEEDLGGLQIALCDNPPYGLESYINSKYIYWLEGNFSSKFLNQLTEYLKTNIQKGETVELWSIWFGDEVKSKKVMKVSFETLSNTDLEILRNHECCCVIIERN</sequence>
<reference evidence="2" key="1">
    <citation type="submission" date="2019-08" db="EMBL/GenBank/DDBJ databases">
        <authorList>
            <person name="Zheng X."/>
        </authorList>
    </citation>
    <scope>NUCLEOTIDE SEQUENCE [LARGE SCALE GENOMIC DNA]</scope>
    <source>
        <strain evidence="2">FJAT-25496</strain>
    </source>
</reference>
<dbReference type="EMBL" id="CP042593">
    <property type="protein sequence ID" value="QED49316.1"/>
    <property type="molecule type" value="Genomic_DNA"/>
</dbReference>
<dbReference type="STRING" id="1742359.GCA_001439625_03477"/>
<organism evidence="1 2">
    <name type="scientific">Cytobacillus dafuensis</name>
    <name type="common">Bacillus dafuensis</name>
    <dbReference type="NCBI Taxonomy" id="1742359"/>
    <lineage>
        <taxon>Bacteria</taxon>
        <taxon>Bacillati</taxon>
        <taxon>Bacillota</taxon>
        <taxon>Bacilli</taxon>
        <taxon>Bacillales</taxon>
        <taxon>Bacillaceae</taxon>
        <taxon>Cytobacillus</taxon>
    </lineage>
</organism>